<protein>
    <recommendedName>
        <fullName evidence="4">Transposase</fullName>
    </recommendedName>
</protein>
<reference evidence="2 3" key="1">
    <citation type="submission" date="2013-08" db="EMBL/GenBank/DDBJ databases">
        <title>Gluconobacter thailandicus NBRC 3257 whole genome sequence.</title>
        <authorList>
            <person name="Matsutani M."/>
            <person name="Yakushi T."/>
            <person name="Matsushita K."/>
        </authorList>
    </citation>
    <scope>NUCLEOTIDE SEQUENCE [LARGE SCALE GENOMIC DNA]</scope>
    <source>
        <strain evidence="2 3">NBRC 3257</strain>
    </source>
</reference>
<proteinExistence type="predicted"/>
<dbReference type="EMBL" id="BASM01000027">
    <property type="protein sequence ID" value="GAD27176.1"/>
    <property type="molecule type" value="Genomic_DNA"/>
</dbReference>
<gene>
    <name evidence="2" type="ORF">NBRC3257_2175</name>
</gene>
<keyword evidence="3" id="KW-1185">Reference proteome</keyword>
<evidence type="ECO:0000313" key="3">
    <source>
        <dbReference type="Proteomes" id="UP000018209"/>
    </source>
</evidence>
<sequence>MQAKVQERRHRRFETDGNEPIIAGILERPPLPGEKGDIRAV</sequence>
<evidence type="ECO:0008006" key="4">
    <source>
        <dbReference type="Google" id="ProtNLM"/>
    </source>
</evidence>
<organism evidence="2 3">
    <name type="scientific">Gluconobacter thailandicus NBRC 3257</name>
    <dbReference type="NCBI Taxonomy" id="1381097"/>
    <lineage>
        <taxon>Bacteria</taxon>
        <taxon>Pseudomonadati</taxon>
        <taxon>Pseudomonadota</taxon>
        <taxon>Alphaproteobacteria</taxon>
        <taxon>Acetobacterales</taxon>
        <taxon>Acetobacteraceae</taxon>
        <taxon>Gluconobacter</taxon>
    </lineage>
</organism>
<feature type="region of interest" description="Disordered" evidence="1">
    <location>
        <begin position="1"/>
        <end position="41"/>
    </location>
</feature>
<name>A0ABQ0IY91_GLUTH</name>
<evidence type="ECO:0000313" key="2">
    <source>
        <dbReference type="EMBL" id="GAD27176.1"/>
    </source>
</evidence>
<dbReference type="Proteomes" id="UP000018209">
    <property type="component" value="Unassembled WGS sequence"/>
</dbReference>
<comment type="caution">
    <text evidence="2">The sequence shown here is derived from an EMBL/GenBank/DDBJ whole genome shotgun (WGS) entry which is preliminary data.</text>
</comment>
<accession>A0ABQ0IY91</accession>
<evidence type="ECO:0000256" key="1">
    <source>
        <dbReference type="SAM" id="MobiDB-lite"/>
    </source>
</evidence>